<dbReference type="Proteomes" id="UP000322631">
    <property type="component" value="Chromosome"/>
</dbReference>
<evidence type="ECO:0000313" key="3">
    <source>
        <dbReference type="Proteomes" id="UP000322631"/>
    </source>
</evidence>
<reference evidence="2 3" key="1">
    <citation type="submission" date="2019-07" db="EMBL/GenBank/DDBJ databases">
        <title>Complete genome of Thermococcus acidophilus.</title>
        <authorList>
            <person name="Li X."/>
        </authorList>
    </citation>
    <scope>NUCLEOTIDE SEQUENCE [LARGE SCALE GENOMIC DNA]</scope>
    <source>
        <strain evidence="2 3">SY113</strain>
    </source>
</reference>
<keyword evidence="3" id="KW-1185">Reference proteome</keyword>
<accession>A0A5C0SLW4</accession>
<dbReference type="AlphaFoldDB" id="A0A5C0SLW4"/>
<gene>
    <name evidence="2" type="ORF">FPV09_07640</name>
</gene>
<feature type="domain" description="DDH" evidence="1">
    <location>
        <begin position="3"/>
        <end position="94"/>
    </location>
</feature>
<name>A0A5C0SLW4_9EURY</name>
<proteinExistence type="predicted"/>
<protein>
    <submittedName>
        <fullName evidence="2">DHH family phosphoesterase</fullName>
    </submittedName>
</protein>
<dbReference type="RefSeq" id="WP_148882949.1">
    <property type="nucleotide sequence ID" value="NZ_CP041932.1"/>
</dbReference>
<sequence length="311" mass="35213">MNLIVHHWDTDGITSTAILVKALGLDEFTNLTAPVGEFRFDERIWKAVEKAERLYVLDFNVPDEVERVKIPTLFIDHHTQPRIKNPLVEQVNPSLGGEYWPANSLVVSEHFGIWNAWSALGAVGDVGEKAFELERVRKLLDREGISREEALRLVELIDSNYIAMEREAVEEAVEVFLSHPIKELLEYEPWVKKAEAIREAIEGAVLGVEERNGFAIAHFESPFNIISKVARKLVWELGYRGAVAINGNFHGKAQLYFRISGEEAERIKVAEVIERLKSLGANAGGKREVLGCVCERDKIEDALKIVEEYLR</sequence>
<dbReference type="SUPFAM" id="SSF64182">
    <property type="entry name" value="DHH phosphoesterases"/>
    <property type="match status" value="1"/>
</dbReference>
<evidence type="ECO:0000313" key="2">
    <source>
        <dbReference type="EMBL" id="QEK14982.1"/>
    </source>
</evidence>
<dbReference type="GeneID" id="41609717"/>
<dbReference type="Pfam" id="PF01368">
    <property type="entry name" value="DHH"/>
    <property type="match status" value="1"/>
</dbReference>
<organism evidence="2 3">
    <name type="scientific">Thermococcus aciditolerans</name>
    <dbReference type="NCBI Taxonomy" id="2598455"/>
    <lineage>
        <taxon>Archaea</taxon>
        <taxon>Methanobacteriati</taxon>
        <taxon>Methanobacteriota</taxon>
        <taxon>Thermococci</taxon>
        <taxon>Thermococcales</taxon>
        <taxon>Thermococcaceae</taxon>
        <taxon>Thermococcus</taxon>
    </lineage>
</organism>
<dbReference type="KEGG" id="them:FPV09_07640"/>
<dbReference type="EMBL" id="CP041932">
    <property type="protein sequence ID" value="QEK14982.1"/>
    <property type="molecule type" value="Genomic_DNA"/>
</dbReference>
<evidence type="ECO:0000259" key="1">
    <source>
        <dbReference type="Pfam" id="PF01368"/>
    </source>
</evidence>
<dbReference type="InterPro" id="IPR038763">
    <property type="entry name" value="DHH_sf"/>
</dbReference>
<dbReference type="InterPro" id="IPR001667">
    <property type="entry name" value="DDH_dom"/>
</dbReference>